<organism evidence="1">
    <name type="scientific">Pithovirus LCPAC401</name>
    <dbReference type="NCBI Taxonomy" id="2506595"/>
    <lineage>
        <taxon>Viruses</taxon>
        <taxon>Pithoviruses</taxon>
    </lineage>
</organism>
<proteinExistence type="predicted"/>
<protein>
    <submittedName>
        <fullName evidence="1">Uncharacterized protein</fullName>
    </submittedName>
</protein>
<accession>A0A481ZBS3</accession>
<name>A0A481ZBS3_9VIRU</name>
<sequence>MEGMFDISRPPKYSYEYFGSNSIMMFRDDDIYGPIPKGLFEQTVWKYRINSPDSNLGTVLYGMDLLSNKYQRKMEKGFRNEILIKIFKFFSLDKHPQCESAFISLIIDEEPIINNLQTIEWHWESIWKGKIKEVLNKYEGVQMVINGSGIVAAKMMMRVRDNEYFSSEIRQSTDKMYKEYSKDPWFQKCSDIT</sequence>
<dbReference type="EMBL" id="MK500583">
    <property type="protein sequence ID" value="QBK92802.1"/>
    <property type="molecule type" value="Genomic_DNA"/>
</dbReference>
<gene>
    <name evidence="1" type="ORF">LCPAC401_04400</name>
</gene>
<evidence type="ECO:0000313" key="1">
    <source>
        <dbReference type="EMBL" id="QBK92802.1"/>
    </source>
</evidence>
<reference evidence="1" key="1">
    <citation type="journal article" date="2019" name="MBio">
        <title>Virus Genomes from Deep Sea Sediments Expand the Ocean Megavirome and Support Independent Origins of Viral Gigantism.</title>
        <authorList>
            <person name="Backstrom D."/>
            <person name="Yutin N."/>
            <person name="Jorgensen S.L."/>
            <person name="Dharamshi J."/>
            <person name="Homa F."/>
            <person name="Zaremba-Niedwiedzka K."/>
            <person name="Spang A."/>
            <person name="Wolf Y.I."/>
            <person name="Koonin E.V."/>
            <person name="Ettema T.J."/>
        </authorList>
    </citation>
    <scope>NUCLEOTIDE SEQUENCE</scope>
</reference>